<evidence type="ECO:0000313" key="3">
    <source>
        <dbReference type="EMBL" id="GAA0375756.1"/>
    </source>
</evidence>
<evidence type="ECO:0000313" key="4">
    <source>
        <dbReference type="Proteomes" id="UP001500340"/>
    </source>
</evidence>
<dbReference type="InterPro" id="IPR029058">
    <property type="entry name" value="AB_hydrolase_fold"/>
</dbReference>
<proteinExistence type="inferred from homology"/>
<dbReference type="InterPro" id="IPR012223">
    <property type="entry name" value="TEII"/>
</dbReference>
<dbReference type="RefSeq" id="WP_343856759.1">
    <property type="nucleotide sequence ID" value="NZ_BAAACX010000004.1"/>
</dbReference>
<dbReference type="EMBL" id="BAAACX010000004">
    <property type="protein sequence ID" value="GAA0375756.1"/>
    <property type="molecule type" value="Genomic_DNA"/>
</dbReference>
<feature type="domain" description="Thioesterase" evidence="2">
    <location>
        <begin position="8"/>
        <end position="232"/>
    </location>
</feature>
<keyword evidence="4" id="KW-1185">Reference proteome</keyword>
<dbReference type="Proteomes" id="UP001500340">
    <property type="component" value="Unassembled WGS sequence"/>
</dbReference>
<comment type="caution">
    <text evidence="3">The sequence shown here is derived from an EMBL/GenBank/DDBJ whole genome shotgun (WGS) entry which is preliminary data.</text>
</comment>
<dbReference type="Pfam" id="PF00975">
    <property type="entry name" value="Thioesterase"/>
    <property type="match status" value="1"/>
</dbReference>
<accession>A0ABN0XXN6</accession>
<organism evidence="3 4">
    <name type="scientific">Paenibacillus motobuensis</name>
    <dbReference type="NCBI Taxonomy" id="295324"/>
    <lineage>
        <taxon>Bacteria</taxon>
        <taxon>Bacillati</taxon>
        <taxon>Bacillota</taxon>
        <taxon>Bacilli</taxon>
        <taxon>Bacillales</taxon>
        <taxon>Paenibacillaceae</taxon>
        <taxon>Paenibacillus</taxon>
    </lineage>
</organism>
<dbReference type="Gene3D" id="3.40.50.1820">
    <property type="entry name" value="alpha/beta hydrolase"/>
    <property type="match status" value="1"/>
</dbReference>
<dbReference type="SUPFAM" id="SSF53474">
    <property type="entry name" value="alpha/beta-Hydrolases"/>
    <property type="match status" value="1"/>
</dbReference>
<protein>
    <submittedName>
        <fullName evidence="3">Thioesterase II family protein</fullName>
    </submittedName>
</protein>
<name>A0ABN0XXN6_9BACL</name>
<comment type="similarity">
    <text evidence="1">Belongs to the thioesterase family.</text>
</comment>
<evidence type="ECO:0000256" key="1">
    <source>
        <dbReference type="ARBA" id="ARBA00007169"/>
    </source>
</evidence>
<dbReference type="InterPro" id="IPR001031">
    <property type="entry name" value="Thioesterase"/>
</dbReference>
<evidence type="ECO:0000259" key="2">
    <source>
        <dbReference type="Pfam" id="PF00975"/>
    </source>
</evidence>
<dbReference type="PANTHER" id="PTHR11487">
    <property type="entry name" value="THIOESTERASE"/>
    <property type="match status" value="1"/>
</dbReference>
<reference evidence="3 4" key="1">
    <citation type="journal article" date="2019" name="Int. J. Syst. Evol. Microbiol.">
        <title>The Global Catalogue of Microorganisms (GCM) 10K type strain sequencing project: providing services to taxonomists for standard genome sequencing and annotation.</title>
        <authorList>
            <consortium name="The Broad Institute Genomics Platform"/>
            <consortium name="The Broad Institute Genome Sequencing Center for Infectious Disease"/>
            <person name="Wu L."/>
            <person name="Ma J."/>
        </authorList>
    </citation>
    <scope>NUCLEOTIDE SEQUENCE [LARGE SCALE GENOMIC DNA]</scope>
    <source>
        <strain evidence="3 4">JCM 12774</strain>
    </source>
</reference>
<dbReference type="PANTHER" id="PTHR11487:SF0">
    <property type="entry name" value="S-ACYL FATTY ACID SYNTHASE THIOESTERASE, MEDIUM CHAIN"/>
    <property type="match status" value="1"/>
</dbReference>
<sequence>MRKVLIDLICFPHAGGSSVSFNHWKKIMPEWISINTVELQGRGSKIKEPLFNNFESVESYILRSLGNIIRPDIPFAFYGHSLGALIAFESAKSIGMVYDREPKHVFLSGCLPPHLVRKQKKISILPDEPFLKTLKLFGGLPEQILENKDILQLFLPIIRSDFEVYDSYNRSSLVPLNINTTILFANEDLCTGQYNVNEWSRYFSKEIRYQEFEGDHFFTVKEAEKVVKLIENTLSTIF</sequence>
<gene>
    <name evidence="3" type="ORF">GCM10008933_03660</name>
</gene>